<keyword evidence="2" id="KW-1185">Reference proteome</keyword>
<organism evidence="1 2">
    <name type="scientific">Hymenobacter koreensis</name>
    <dbReference type="NCBI Taxonomy" id="1084523"/>
    <lineage>
        <taxon>Bacteria</taxon>
        <taxon>Pseudomonadati</taxon>
        <taxon>Bacteroidota</taxon>
        <taxon>Cytophagia</taxon>
        <taxon>Cytophagales</taxon>
        <taxon>Hymenobacteraceae</taxon>
        <taxon>Hymenobacter</taxon>
    </lineage>
</organism>
<comment type="caution">
    <text evidence="1">The sequence shown here is derived from an EMBL/GenBank/DDBJ whole genome shotgun (WGS) entry which is preliminary data.</text>
</comment>
<proteinExistence type="predicted"/>
<dbReference type="EMBL" id="BAABHA010000015">
    <property type="protein sequence ID" value="GAA4392009.1"/>
    <property type="molecule type" value="Genomic_DNA"/>
</dbReference>
<accession>A0ABP8JK19</accession>
<dbReference type="RefSeq" id="WP_345227445.1">
    <property type="nucleotide sequence ID" value="NZ_BAABHA010000015.1"/>
</dbReference>
<dbReference type="Proteomes" id="UP001500454">
    <property type="component" value="Unassembled WGS sequence"/>
</dbReference>
<evidence type="ECO:0000313" key="1">
    <source>
        <dbReference type="EMBL" id="GAA4392009.1"/>
    </source>
</evidence>
<sequence length="58" mass="6457">MIRLILTVLFFVAVFAFLSGGLHYTQKTPTSTVKHSWRVVATDSGVFLQTQTDTILAK</sequence>
<protein>
    <submittedName>
        <fullName evidence="1">Uncharacterized protein</fullName>
    </submittedName>
</protein>
<name>A0ABP8JK19_9BACT</name>
<gene>
    <name evidence="1" type="ORF">GCM10023186_42000</name>
</gene>
<reference evidence="2" key="1">
    <citation type="journal article" date="2019" name="Int. J. Syst. Evol. Microbiol.">
        <title>The Global Catalogue of Microorganisms (GCM) 10K type strain sequencing project: providing services to taxonomists for standard genome sequencing and annotation.</title>
        <authorList>
            <consortium name="The Broad Institute Genomics Platform"/>
            <consortium name="The Broad Institute Genome Sequencing Center for Infectious Disease"/>
            <person name="Wu L."/>
            <person name="Ma J."/>
        </authorList>
    </citation>
    <scope>NUCLEOTIDE SEQUENCE [LARGE SCALE GENOMIC DNA]</scope>
    <source>
        <strain evidence="2">JCM 17924</strain>
    </source>
</reference>
<evidence type="ECO:0000313" key="2">
    <source>
        <dbReference type="Proteomes" id="UP001500454"/>
    </source>
</evidence>